<evidence type="ECO:0000259" key="2">
    <source>
        <dbReference type="Pfam" id="PF14529"/>
    </source>
</evidence>
<feature type="region of interest" description="Disordered" evidence="1">
    <location>
        <begin position="306"/>
        <end position="328"/>
    </location>
</feature>
<organism evidence="3 4">
    <name type="scientific">Mytilus edulis</name>
    <name type="common">Blue mussel</name>
    <dbReference type="NCBI Taxonomy" id="6550"/>
    <lineage>
        <taxon>Eukaryota</taxon>
        <taxon>Metazoa</taxon>
        <taxon>Spiralia</taxon>
        <taxon>Lophotrochozoa</taxon>
        <taxon>Mollusca</taxon>
        <taxon>Bivalvia</taxon>
        <taxon>Autobranchia</taxon>
        <taxon>Pteriomorphia</taxon>
        <taxon>Mytilida</taxon>
        <taxon>Mytiloidea</taxon>
        <taxon>Mytilidae</taxon>
        <taxon>Mytilinae</taxon>
        <taxon>Mytilus</taxon>
    </lineage>
</organism>
<accession>A0A8S3U8U6</accession>
<dbReference type="GO" id="GO:0031012">
    <property type="term" value="C:extracellular matrix"/>
    <property type="evidence" value="ECO:0007669"/>
    <property type="project" value="TreeGrafter"/>
</dbReference>
<sequence length="359" mass="41789">MLHVQSSSSVKLVNDFNHQGLCCIYTNADSFMNKLDEFKTRFLCDAKTPDIIAITEVVPKNMRYILTKAELNLNGYELFPSNFPGKAKRGIIVYIKNSINATEVDIDSEFEESVWIKIPLLGHDNLLYGCIYKSPSSDESKHKALNDLLNKASNLGHNFTHILINGDFNFPDIDWENWTAKNETSTEFIECLRENFLHQMVAKPTRIRINQEPSILDLIIVNDLNNIANIEHLDPLGASDHCVLKYDYMCYFKYTECAIERLNYYKADYVALRQELNIDWEKELEHKNTNDMLKAFMDKFNQAVSKHVPKSRPKNSKGNTTLSKETLSSVRRKHRLWERYMEKKSEESHREFCKARNKV</sequence>
<dbReference type="PANTHER" id="PTHR33395">
    <property type="entry name" value="TRANSCRIPTASE, PUTATIVE-RELATED-RELATED"/>
    <property type="match status" value="1"/>
</dbReference>
<name>A0A8S3U8U6_MYTED</name>
<dbReference type="Pfam" id="PF14529">
    <property type="entry name" value="Exo_endo_phos_2"/>
    <property type="match status" value="1"/>
</dbReference>
<gene>
    <name evidence="3" type="ORF">MEDL_51681</name>
</gene>
<dbReference type="InterPro" id="IPR005135">
    <property type="entry name" value="Endo/exonuclease/phosphatase"/>
</dbReference>
<dbReference type="SUPFAM" id="SSF56219">
    <property type="entry name" value="DNase I-like"/>
    <property type="match status" value="1"/>
</dbReference>
<dbReference type="OrthoDB" id="6152807at2759"/>
<proteinExistence type="predicted"/>
<comment type="caution">
    <text evidence="3">The sequence shown here is derived from an EMBL/GenBank/DDBJ whole genome shotgun (WGS) entry which is preliminary data.</text>
</comment>
<dbReference type="PANTHER" id="PTHR33395:SF22">
    <property type="entry name" value="REVERSE TRANSCRIPTASE DOMAIN-CONTAINING PROTEIN"/>
    <property type="match status" value="1"/>
</dbReference>
<protein>
    <recommendedName>
        <fullName evidence="2">Endonuclease/exonuclease/phosphatase domain-containing protein</fullName>
    </recommendedName>
</protein>
<keyword evidence="4" id="KW-1185">Reference proteome</keyword>
<feature type="compositionally biased region" description="Polar residues" evidence="1">
    <location>
        <begin position="316"/>
        <end position="328"/>
    </location>
</feature>
<evidence type="ECO:0000313" key="3">
    <source>
        <dbReference type="EMBL" id="CAG2239332.1"/>
    </source>
</evidence>
<reference evidence="3" key="1">
    <citation type="submission" date="2021-03" db="EMBL/GenBank/DDBJ databases">
        <authorList>
            <person name="Bekaert M."/>
        </authorList>
    </citation>
    <scope>NUCLEOTIDE SEQUENCE</scope>
</reference>
<dbReference type="Proteomes" id="UP000683360">
    <property type="component" value="Unassembled WGS sequence"/>
</dbReference>
<dbReference type="GO" id="GO:0007508">
    <property type="term" value="P:larval heart development"/>
    <property type="evidence" value="ECO:0007669"/>
    <property type="project" value="TreeGrafter"/>
</dbReference>
<feature type="domain" description="Endonuclease/exonuclease/phosphatase" evidence="2">
    <location>
        <begin position="130"/>
        <end position="242"/>
    </location>
</feature>
<dbReference type="Gene3D" id="3.60.10.10">
    <property type="entry name" value="Endonuclease/exonuclease/phosphatase"/>
    <property type="match status" value="1"/>
</dbReference>
<dbReference type="GO" id="GO:0061343">
    <property type="term" value="P:cell adhesion involved in heart morphogenesis"/>
    <property type="evidence" value="ECO:0007669"/>
    <property type="project" value="TreeGrafter"/>
</dbReference>
<evidence type="ECO:0000313" key="4">
    <source>
        <dbReference type="Proteomes" id="UP000683360"/>
    </source>
</evidence>
<evidence type="ECO:0000256" key="1">
    <source>
        <dbReference type="SAM" id="MobiDB-lite"/>
    </source>
</evidence>
<dbReference type="EMBL" id="CAJPWZ010002514">
    <property type="protein sequence ID" value="CAG2239332.1"/>
    <property type="molecule type" value="Genomic_DNA"/>
</dbReference>
<dbReference type="AlphaFoldDB" id="A0A8S3U8U6"/>
<dbReference type="GO" id="GO:0003824">
    <property type="term" value="F:catalytic activity"/>
    <property type="evidence" value="ECO:0007669"/>
    <property type="project" value="InterPro"/>
</dbReference>
<dbReference type="InterPro" id="IPR036691">
    <property type="entry name" value="Endo/exonu/phosph_ase_sf"/>
</dbReference>